<evidence type="ECO:0000313" key="1">
    <source>
        <dbReference type="EMBL" id="MED6196738.1"/>
    </source>
</evidence>
<name>A0ABU6XIF2_9FABA</name>
<evidence type="ECO:0008006" key="3">
    <source>
        <dbReference type="Google" id="ProtNLM"/>
    </source>
</evidence>
<proteinExistence type="predicted"/>
<gene>
    <name evidence="1" type="ORF">PIB30_050145</name>
</gene>
<organism evidence="1 2">
    <name type="scientific">Stylosanthes scabra</name>
    <dbReference type="NCBI Taxonomy" id="79078"/>
    <lineage>
        <taxon>Eukaryota</taxon>
        <taxon>Viridiplantae</taxon>
        <taxon>Streptophyta</taxon>
        <taxon>Embryophyta</taxon>
        <taxon>Tracheophyta</taxon>
        <taxon>Spermatophyta</taxon>
        <taxon>Magnoliopsida</taxon>
        <taxon>eudicotyledons</taxon>
        <taxon>Gunneridae</taxon>
        <taxon>Pentapetalae</taxon>
        <taxon>rosids</taxon>
        <taxon>fabids</taxon>
        <taxon>Fabales</taxon>
        <taxon>Fabaceae</taxon>
        <taxon>Papilionoideae</taxon>
        <taxon>50 kb inversion clade</taxon>
        <taxon>dalbergioids sensu lato</taxon>
        <taxon>Dalbergieae</taxon>
        <taxon>Pterocarpus clade</taxon>
        <taxon>Stylosanthes</taxon>
    </lineage>
</organism>
<dbReference type="Proteomes" id="UP001341840">
    <property type="component" value="Unassembled WGS sequence"/>
</dbReference>
<evidence type="ECO:0000313" key="2">
    <source>
        <dbReference type="Proteomes" id="UP001341840"/>
    </source>
</evidence>
<comment type="caution">
    <text evidence="1">The sequence shown here is derived from an EMBL/GenBank/DDBJ whole genome shotgun (WGS) entry which is preliminary data.</text>
</comment>
<protein>
    <recommendedName>
        <fullName evidence="3">Zinc finger GRF-type domain-containing protein</fullName>
    </recommendedName>
</protein>
<accession>A0ABU6XIF2</accession>
<sequence>MRSRMTQSMDDSCSYGFTNQVHKTKPFDGTCYCRLGVVDLRSKTKYNPKRWFYKCPKWREECQGFGSTLHIHVMDKDYIKMLIKYPWGRKICLTVQSKANLTYWGCLTGKLKTMLDQLADLGVKGNKLDRIIVRSPKVLLRKPEDFLQIALFFENIG</sequence>
<keyword evidence="2" id="KW-1185">Reference proteome</keyword>
<reference evidence="1 2" key="1">
    <citation type="journal article" date="2023" name="Plants (Basel)">
        <title>Bridging the Gap: Combining Genomics and Transcriptomics Approaches to Understand Stylosanthes scabra, an Orphan Legume from the Brazilian Caatinga.</title>
        <authorList>
            <person name="Ferreira-Neto J.R.C."/>
            <person name="da Silva M.D."/>
            <person name="Binneck E."/>
            <person name="de Melo N.F."/>
            <person name="da Silva R.H."/>
            <person name="de Melo A.L.T.M."/>
            <person name="Pandolfi V."/>
            <person name="Bustamante F.O."/>
            <person name="Brasileiro-Vidal A.C."/>
            <person name="Benko-Iseppon A.M."/>
        </authorList>
    </citation>
    <scope>NUCLEOTIDE SEQUENCE [LARGE SCALE GENOMIC DNA]</scope>
    <source>
        <tissue evidence="1">Leaves</tissue>
    </source>
</reference>
<dbReference type="EMBL" id="JASCZI010211791">
    <property type="protein sequence ID" value="MED6196738.1"/>
    <property type="molecule type" value="Genomic_DNA"/>
</dbReference>